<dbReference type="Pfam" id="PF07110">
    <property type="entry name" value="EthD"/>
    <property type="match status" value="1"/>
</dbReference>
<sequence length="123" mass="14783">MTDITYKILLFMKRKPGMSMEDFRDYYENRHVPLCRKYMAGIVRYMRRYLEPQPNAETGRNDELPYDVVTEMWFDDEATYRRTLEYITTNVMSDEVIADESNFFDRARNRIATVIECETDMSA</sequence>
<dbReference type="InterPro" id="IPR009799">
    <property type="entry name" value="EthD_dom"/>
</dbReference>
<comment type="caution">
    <text evidence="2">The sequence shown here is derived from an EMBL/GenBank/DDBJ whole genome shotgun (WGS) entry which is preliminary data.</text>
</comment>
<evidence type="ECO:0000313" key="3">
    <source>
        <dbReference type="Proteomes" id="UP001216253"/>
    </source>
</evidence>
<dbReference type="RefSeq" id="WP_275230665.1">
    <property type="nucleotide sequence ID" value="NZ_JARESE010000085.1"/>
</dbReference>
<dbReference type="Gene3D" id="3.30.70.100">
    <property type="match status" value="1"/>
</dbReference>
<protein>
    <submittedName>
        <fullName evidence="2">EthD domain-containing protein</fullName>
    </submittedName>
</protein>
<evidence type="ECO:0000313" key="2">
    <source>
        <dbReference type="EMBL" id="MDE8654550.1"/>
    </source>
</evidence>
<evidence type="ECO:0000259" key="1">
    <source>
        <dbReference type="Pfam" id="PF07110"/>
    </source>
</evidence>
<gene>
    <name evidence="2" type="ORF">PYV00_22890</name>
</gene>
<keyword evidence="3" id="KW-1185">Reference proteome</keyword>
<proteinExistence type="predicted"/>
<accession>A0ABT5WXC2</accession>
<dbReference type="Proteomes" id="UP001216253">
    <property type="component" value="Unassembled WGS sequence"/>
</dbReference>
<reference evidence="2 3" key="1">
    <citation type="submission" date="2023-03" db="EMBL/GenBank/DDBJ databases">
        <title>NovoSphingobium album sp. nov. isolated from polycyclic aromatic hydrocarbons- and heavy-metal polluted soil.</title>
        <authorList>
            <person name="Liu Z."/>
            <person name="Wang K."/>
        </authorList>
    </citation>
    <scope>NUCLEOTIDE SEQUENCE [LARGE SCALE GENOMIC DNA]</scope>
    <source>
        <strain evidence="2 3">H3SJ31-1</strain>
    </source>
</reference>
<dbReference type="InterPro" id="IPR011008">
    <property type="entry name" value="Dimeric_a/b-barrel"/>
</dbReference>
<name>A0ABT5WXC2_9SPHN</name>
<organism evidence="2 3">
    <name type="scientific">Novosphingobium album</name>
    <name type="common">ex Liu et al. 2023</name>
    <dbReference type="NCBI Taxonomy" id="3031130"/>
    <lineage>
        <taxon>Bacteria</taxon>
        <taxon>Pseudomonadati</taxon>
        <taxon>Pseudomonadota</taxon>
        <taxon>Alphaproteobacteria</taxon>
        <taxon>Sphingomonadales</taxon>
        <taxon>Sphingomonadaceae</taxon>
        <taxon>Novosphingobium</taxon>
    </lineage>
</organism>
<feature type="domain" description="EthD" evidence="1">
    <location>
        <begin position="15"/>
        <end position="106"/>
    </location>
</feature>
<dbReference type="EMBL" id="JARESE010000085">
    <property type="protein sequence ID" value="MDE8654550.1"/>
    <property type="molecule type" value="Genomic_DNA"/>
</dbReference>
<dbReference type="NCBIfam" id="TIGR02118">
    <property type="entry name" value="EthD family reductase"/>
    <property type="match status" value="1"/>
</dbReference>
<dbReference type="SUPFAM" id="SSF54909">
    <property type="entry name" value="Dimeric alpha+beta barrel"/>
    <property type="match status" value="1"/>
</dbReference>